<keyword evidence="6" id="KW-1185">Reference proteome</keyword>
<dbReference type="PROSITE" id="PS00498">
    <property type="entry name" value="TYROSINASE_2"/>
    <property type="match status" value="1"/>
</dbReference>
<sequence length="474" mass="52874">MKKYLLVSVFGALAMSWQTNLFAAPYVRYEAHSLQGKKAVVSMQKALVKLKLLGCDKPASWYYQSAIHGVPLPGIDGNLSSNPLCPSFTSTSKLRSTWAKCASHNESGPPSDIHFLPWHKLYLVHFEKIIRRFSADPTFALPYWDYAKFPTLPDRFQARAKGSLYELARAPSLNKGQPISDGALATIHQESTALNDVVDYETYNSQIQRGLHDFLHDYIGGTATTYNKVYNQIVSAGLMGNVPSAAFDPIFWVHHANIDRLWQQWIAENPGQNVTVEQLNSNRWPYRFFQNNGAPVNYTMTQVINAIKAPDYIYDNQTAPATSAKAEPKRLVEHAIVSIPLDAVATSANPADVTLNLAHEKLLVVDKTTNERIVLKLNVAYTGKPKGRYEVYVNLPEHVATTSTTAKDYFAGAISFFVNDREGKGGEKEFRYDITNELATSKQAMRAMRLTVVKTSGFPEGSVTVKKAEVLYLN</sequence>
<dbReference type="OrthoDB" id="2874181at2"/>
<feature type="domain" description="Tyrosinase copper-binding" evidence="4">
    <location>
        <begin position="248"/>
        <end position="259"/>
    </location>
</feature>
<protein>
    <submittedName>
        <fullName evidence="5">Putative Tyrosinase family protein</fullName>
    </submittedName>
</protein>
<evidence type="ECO:0000313" key="6">
    <source>
        <dbReference type="Proteomes" id="UP000195442"/>
    </source>
</evidence>
<dbReference type="GO" id="GO:0046872">
    <property type="term" value="F:metal ion binding"/>
    <property type="evidence" value="ECO:0007669"/>
    <property type="project" value="UniProtKB-KW"/>
</dbReference>
<reference evidence="6" key="1">
    <citation type="submission" date="2017-02" db="EMBL/GenBank/DDBJ databases">
        <authorList>
            <person name="Daims H."/>
        </authorList>
    </citation>
    <scope>NUCLEOTIDE SEQUENCE [LARGE SCALE GENOMIC DNA]</scope>
</reference>
<dbReference type="InterPro" id="IPR008922">
    <property type="entry name" value="Di-copper_centre_dom_sf"/>
</dbReference>
<dbReference type="InterPro" id="IPR050316">
    <property type="entry name" value="Tyrosinase/Hemocyanin"/>
</dbReference>
<dbReference type="RefSeq" id="WP_087146810.1">
    <property type="nucleotide sequence ID" value="NZ_FUKJ01000172.1"/>
</dbReference>
<evidence type="ECO:0000256" key="3">
    <source>
        <dbReference type="SAM" id="SignalP"/>
    </source>
</evidence>
<gene>
    <name evidence="5" type="ORF">CRENPOLYSF2_2530002</name>
</gene>
<keyword evidence="3" id="KW-0732">Signal</keyword>
<feature type="signal peptide" evidence="3">
    <location>
        <begin position="1"/>
        <end position="23"/>
    </location>
</feature>
<dbReference type="Proteomes" id="UP000195442">
    <property type="component" value="Unassembled WGS sequence"/>
</dbReference>
<dbReference type="EMBL" id="FUKJ01000172">
    <property type="protein sequence ID" value="SJM92063.1"/>
    <property type="molecule type" value="Genomic_DNA"/>
</dbReference>
<dbReference type="Gene3D" id="1.10.1280.10">
    <property type="entry name" value="Di-copper center containing domain from catechol oxidase"/>
    <property type="match status" value="2"/>
</dbReference>
<keyword evidence="1" id="KW-0479">Metal-binding</keyword>
<proteinExistence type="predicted"/>
<dbReference type="GO" id="GO:0016491">
    <property type="term" value="F:oxidoreductase activity"/>
    <property type="evidence" value="ECO:0007669"/>
    <property type="project" value="InterPro"/>
</dbReference>
<dbReference type="InterPro" id="IPR002227">
    <property type="entry name" value="Tyrosinase_Cu-bd"/>
</dbReference>
<dbReference type="PRINTS" id="PR00092">
    <property type="entry name" value="TYROSINASE"/>
</dbReference>
<evidence type="ECO:0000256" key="1">
    <source>
        <dbReference type="ARBA" id="ARBA00022723"/>
    </source>
</evidence>
<dbReference type="PANTHER" id="PTHR11474:SF76">
    <property type="entry name" value="SHKT DOMAIN-CONTAINING PROTEIN"/>
    <property type="match status" value="1"/>
</dbReference>
<evidence type="ECO:0000259" key="4">
    <source>
        <dbReference type="PROSITE" id="PS00498"/>
    </source>
</evidence>
<accession>A0A1R4H727</accession>
<name>A0A1R4H727_9GAMM</name>
<dbReference type="Pfam" id="PF00264">
    <property type="entry name" value="Tyrosinase"/>
    <property type="match status" value="2"/>
</dbReference>
<feature type="chain" id="PRO_5012978056" evidence="3">
    <location>
        <begin position="24"/>
        <end position="474"/>
    </location>
</feature>
<evidence type="ECO:0000256" key="2">
    <source>
        <dbReference type="ARBA" id="ARBA00023008"/>
    </source>
</evidence>
<dbReference type="SUPFAM" id="SSF48056">
    <property type="entry name" value="Di-copper centre-containing domain"/>
    <property type="match status" value="1"/>
</dbReference>
<organism evidence="5 6">
    <name type="scientific">Crenothrix polyspora</name>
    <dbReference type="NCBI Taxonomy" id="360316"/>
    <lineage>
        <taxon>Bacteria</taxon>
        <taxon>Pseudomonadati</taxon>
        <taxon>Pseudomonadota</taxon>
        <taxon>Gammaproteobacteria</taxon>
        <taxon>Methylococcales</taxon>
        <taxon>Crenotrichaceae</taxon>
        <taxon>Crenothrix</taxon>
    </lineage>
</organism>
<dbReference type="AlphaFoldDB" id="A0A1R4H727"/>
<evidence type="ECO:0000313" key="5">
    <source>
        <dbReference type="EMBL" id="SJM92063.1"/>
    </source>
</evidence>
<keyword evidence="2" id="KW-0186">Copper</keyword>
<dbReference type="PANTHER" id="PTHR11474">
    <property type="entry name" value="TYROSINASE FAMILY MEMBER"/>
    <property type="match status" value="1"/>
</dbReference>